<keyword evidence="1" id="KW-1133">Transmembrane helix</keyword>
<reference evidence="3" key="1">
    <citation type="journal article" date="2019" name="Int. J. Syst. Evol. Microbiol.">
        <title>The Global Catalogue of Microorganisms (GCM) 10K type strain sequencing project: providing services to taxonomists for standard genome sequencing and annotation.</title>
        <authorList>
            <consortium name="The Broad Institute Genomics Platform"/>
            <consortium name="The Broad Institute Genome Sequencing Center for Infectious Disease"/>
            <person name="Wu L."/>
            <person name="Ma J."/>
        </authorList>
    </citation>
    <scope>NUCLEOTIDE SEQUENCE [LARGE SCALE GENOMIC DNA]</scope>
    <source>
        <strain evidence="3">JCM 3272</strain>
    </source>
</reference>
<accession>A0ABP5UCX4</accession>
<keyword evidence="1" id="KW-0472">Membrane</keyword>
<feature type="transmembrane region" description="Helical" evidence="1">
    <location>
        <begin position="215"/>
        <end position="240"/>
    </location>
</feature>
<evidence type="ECO:0000313" key="2">
    <source>
        <dbReference type="EMBL" id="GAA2374952.1"/>
    </source>
</evidence>
<name>A0ABP5UCX4_9ACTN</name>
<sequence length="662" mass="74424">MTVASPRVANTASGSATVGVQAEAIHGDVNLYYAPPDATPAETFELGLRYLSGGMPEKARECVGDAVARGYVTSRSCFYLVLAMVSGRTVQQMTDADLTALRSLRGRLSRQPRDAWTDAAGAVMRLIDSLESHEQDPRILIKELEELAPAQRIEITRHLEIFLHGPLQDWIWQRAFDQARRDQRADNRTERVWKFFHPRPARARVRVPRPAKVDLVVYLRCAAASIVLALLTAFVAWAAWQQDWPITLSTLAVVVGAAVVSARTIAEWRFRTVRRGAKDRALLPRQRRPVGAVDGFTRRIERSIDRYFGRYVPGNADRADWLAFTSGIRAALRDELAELYRESRISARRVDWLIRFTASEVKSGWQEGHLWEYRTRLRIPAHLKVLCVLAIAVVGGGLGRIVAEAVESRPFSAIGATVVGLLAGWAAIRDGLGIFVEHRRFAADVAEAEDLLEARVAAYERWCQRLADKPSDLEMARWLDCDRKVLMDDAMRHYKLAPRNLVAHAFIEAPAPGRKQARVRNGPWRFSRYRLLIFLLTEDGVRQMTVESDFEKARFHGMDRLNYRFDAVAAVQVAEADDGHKTFELTLVNGHPIEAVVTAVSIEPHEDERSVSRVTLDAAGLSNTLHVLEGIAAEGKQWIHHERLREEGRLGKLASAVHEMLE</sequence>
<evidence type="ECO:0000313" key="3">
    <source>
        <dbReference type="Proteomes" id="UP001501444"/>
    </source>
</evidence>
<comment type="caution">
    <text evidence="2">The sequence shown here is derived from an EMBL/GenBank/DDBJ whole genome shotgun (WGS) entry which is preliminary data.</text>
</comment>
<dbReference type="EMBL" id="BAAARV010000078">
    <property type="protein sequence ID" value="GAA2374952.1"/>
    <property type="molecule type" value="Genomic_DNA"/>
</dbReference>
<dbReference type="Proteomes" id="UP001501444">
    <property type="component" value="Unassembled WGS sequence"/>
</dbReference>
<evidence type="ECO:0000256" key="1">
    <source>
        <dbReference type="SAM" id="Phobius"/>
    </source>
</evidence>
<proteinExistence type="predicted"/>
<organism evidence="2 3">
    <name type="scientific">Dactylosporangium salmoneum</name>
    <dbReference type="NCBI Taxonomy" id="53361"/>
    <lineage>
        <taxon>Bacteria</taxon>
        <taxon>Bacillati</taxon>
        <taxon>Actinomycetota</taxon>
        <taxon>Actinomycetes</taxon>
        <taxon>Micromonosporales</taxon>
        <taxon>Micromonosporaceae</taxon>
        <taxon>Dactylosporangium</taxon>
    </lineage>
</organism>
<feature type="transmembrane region" description="Helical" evidence="1">
    <location>
        <begin position="409"/>
        <end position="428"/>
    </location>
</feature>
<gene>
    <name evidence="2" type="ORF">GCM10010170_078260</name>
</gene>
<protein>
    <submittedName>
        <fullName evidence="2">Uncharacterized protein</fullName>
    </submittedName>
</protein>
<keyword evidence="3" id="KW-1185">Reference proteome</keyword>
<keyword evidence="1" id="KW-0812">Transmembrane</keyword>
<feature type="transmembrane region" description="Helical" evidence="1">
    <location>
        <begin position="383"/>
        <end position="403"/>
    </location>
</feature>
<feature type="transmembrane region" description="Helical" evidence="1">
    <location>
        <begin position="246"/>
        <end position="266"/>
    </location>
</feature>